<protein>
    <submittedName>
        <fullName evidence="1">Uncharacterized protein</fullName>
    </submittedName>
</protein>
<accession>A0A8H7E1U6</accession>
<comment type="caution">
    <text evidence="1">The sequence shown here is derived from an EMBL/GenBank/DDBJ whole genome shotgun (WGS) entry which is preliminary data.</text>
</comment>
<dbReference type="EMBL" id="JAACFV010000089">
    <property type="protein sequence ID" value="KAF7506307.1"/>
    <property type="molecule type" value="Genomic_DNA"/>
</dbReference>
<reference evidence="1" key="1">
    <citation type="submission" date="2020-02" db="EMBL/GenBank/DDBJ databases">
        <authorList>
            <person name="Palmer J.M."/>
        </authorList>
    </citation>
    <scope>NUCLEOTIDE SEQUENCE</scope>
    <source>
        <strain evidence="1">EPUS1.4</strain>
        <tissue evidence="1">Thallus</tissue>
    </source>
</reference>
<keyword evidence="2" id="KW-1185">Reference proteome</keyword>
<gene>
    <name evidence="1" type="ORF">GJ744_011880</name>
</gene>
<evidence type="ECO:0000313" key="1">
    <source>
        <dbReference type="EMBL" id="KAF7506307.1"/>
    </source>
</evidence>
<evidence type="ECO:0000313" key="2">
    <source>
        <dbReference type="Proteomes" id="UP000606974"/>
    </source>
</evidence>
<proteinExistence type="predicted"/>
<dbReference type="AlphaFoldDB" id="A0A8H7E1U6"/>
<organism evidence="1 2">
    <name type="scientific">Endocarpon pusillum</name>
    <dbReference type="NCBI Taxonomy" id="364733"/>
    <lineage>
        <taxon>Eukaryota</taxon>
        <taxon>Fungi</taxon>
        <taxon>Dikarya</taxon>
        <taxon>Ascomycota</taxon>
        <taxon>Pezizomycotina</taxon>
        <taxon>Eurotiomycetes</taxon>
        <taxon>Chaetothyriomycetidae</taxon>
        <taxon>Verrucariales</taxon>
        <taxon>Verrucariaceae</taxon>
        <taxon>Endocarpon</taxon>
    </lineage>
</organism>
<sequence>MHHYSGSWAVRVGIRRDARGSWNLAHPKTVFDTTPTENPVAPVYQVALAVWWLLP</sequence>
<dbReference type="Proteomes" id="UP000606974">
    <property type="component" value="Unassembled WGS sequence"/>
</dbReference>
<name>A0A8H7E1U6_9EURO</name>